<accession>A0A179DML2</accession>
<evidence type="ECO:0000313" key="2">
    <source>
        <dbReference type="EMBL" id="OAQ42032.1"/>
    </source>
</evidence>
<evidence type="ECO:0000313" key="3">
    <source>
        <dbReference type="Proteomes" id="UP000078459"/>
    </source>
</evidence>
<organism evidence="2 3">
    <name type="scientific">Pedobacter psychrophilus</name>
    <dbReference type="NCBI Taxonomy" id="1826909"/>
    <lineage>
        <taxon>Bacteria</taxon>
        <taxon>Pseudomonadati</taxon>
        <taxon>Bacteroidota</taxon>
        <taxon>Sphingobacteriia</taxon>
        <taxon>Sphingobacteriales</taxon>
        <taxon>Sphingobacteriaceae</taxon>
        <taxon>Pedobacter</taxon>
    </lineage>
</organism>
<dbReference type="InterPro" id="IPR026444">
    <property type="entry name" value="Secre_tail"/>
</dbReference>
<dbReference type="Proteomes" id="UP000078459">
    <property type="component" value="Unassembled WGS sequence"/>
</dbReference>
<name>A0A179DML2_9SPHI</name>
<feature type="signal peptide" evidence="1">
    <location>
        <begin position="1"/>
        <end position="19"/>
    </location>
</feature>
<dbReference type="EMBL" id="LWHJ01000011">
    <property type="protein sequence ID" value="OAQ42032.1"/>
    <property type="molecule type" value="Genomic_DNA"/>
</dbReference>
<dbReference type="NCBIfam" id="TIGR04183">
    <property type="entry name" value="Por_Secre_tail"/>
    <property type="match status" value="1"/>
</dbReference>
<evidence type="ECO:0000256" key="1">
    <source>
        <dbReference type="SAM" id="SignalP"/>
    </source>
</evidence>
<sequence length="557" mass="57998">MRKTLLTTGLIAFAFGAFAQFTANRLVVSQYGNETDPLDANAVPVILKEFKVTGPLQTTPTFTLALPTTVSGANQQLTGNTATGNEGLLTLSPNGTYLTAFGYAVNAGITLSGNNNRTLGLINANGAINTTTYSTTATLGNPRCAITIDGTGFWLASSGAGVRYIDINTQTASTGVHSTVTAFRSVNIYNGQLYETTNSSAGAHVGTITSASDANKLPKSTVVNNANTTPVALPGMSTLPTFPNQIVLLKSTVGAGDPNLIYATNDDTGKIEKWRYNPLAMPSAIWELKGTVTASVATAALSVKGITGRIIGDTVFVYANTNASIVAFRDTLSSNKTISDANTTLTTLATAPANTLFKGIAFTPGTDASTIPHIVLPIKLSSFTGKSTLNGAQLSWTTSSEKDNNHFDILRSTDGTQFSKIGEVAGNGNSDVALNYSFLDKNAVTGANYYKLNQVDNNGKSEEFGPVVVTVNGQAAAISVYANKASGQINVNVFSNKSGEGVLNVYDAGGKVVAKQNVSLQVGSNQINLSSQNAGAGLHIASLTFAGETLTKKFIFQ</sequence>
<proteinExistence type="predicted"/>
<protein>
    <recommendedName>
        <fullName evidence="4">Secretion system C-terminal sorting domain-containing protein</fullName>
    </recommendedName>
</protein>
<comment type="caution">
    <text evidence="2">The sequence shown here is derived from an EMBL/GenBank/DDBJ whole genome shotgun (WGS) entry which is preliminary data.</text>
</comment>
<reference evidence="2 3" key="2">
    <citation type="submission" date="2016-06" db="EMBL/GenBank/DDBJ databases">
        <title>Pedobacter psychrophilus sp. nov., isolated from Antarctic fragmentary rock.</title>
        <authorList>
            <person name="Svec P."/>
        </authorList>
    </citation>
    <scope>NUCLEOTIDE SEQUENCE [LARGE SCALE GENOMIC DNA]</scope>
    <source>
        <strain evidence="2 3">CCM 8644</strain>
    </source>
</reference>
<dbReference type="AlphaFoldDB" id="A0A179DML2"/>
<keyword evidence="1" id="KW-0732">Signal</keyword>
<dbReference type="OrthoDB" id="740055at2"/>
<reference evidence="2 3" key="1">
    <citation type="submission" date="2016-04" db="EMBL/GenBank/DDBJ databases">
        <authorList>
            <person name="Evans L.H."/>
            <person name="Alamgir A."/>
            <person name="Owens N."/>
            <person name="Weber N.D."/>
            <person name="Virtaneva K."/>
            <person name="Barbian K."/>
            <person name="Babar A."/>
            <person name="Rosenke K."/>
        </authorList>
    </citation>
    <scope>NUCLEOTIDE SEQUENCE [LARGE SCALE GENOMIC DNA]</scope>
    <source>
        <strain evidence="2 3">CCM 8644</strain>
    </source>
</reference>
<dbReference type="RefSeq" id="WP_068821063.1">
    <property type="nucleotide sequence ID" value="NZ_LWHJ01000011.1"/>
</dbReference>
<dbReference type="STRING" id="1826909.A5893_02650"/>
<gene>
    <name evidence="2" type="ORF">A5893_02650</name>
</gene>
<feature type="chain" id="PRO_5008100723" description="Secretion system C-terminal sorting domain-containing protein" evidence="1">
    <location>
        <begin position="20"/>
        <end position="557"/>
    </location>
</feature>
<evidence type="ECO:0008006" key="4">
    <source>
        <dbReference type="Google" id="ProtNLM"/>
    </source>
</evidence>
<keyword evidence="3" id="KW-1185">Reference proteome</keyword>